<organism evidence="3 4">
    <name type="scientific">Streptomyces venezuelae</name>
    <dbReference type="NCBI Taxonomy" id="54571"/>
    <lineage>
        <taxon>Bacteria</taxon>
        <taxon>Bacillati</taxon>
        <taxon>Actinomycetota</taxon>
        <taxon>Actinomycetes</taxon>
        <taxon>Kitasatosporales</taxon>
        <taxon>Streptomycetaceae</taxon>
        <taxon>Streptomyces</taxon>
    </lineage>
</organism>
<proteinExistence type="predicted"/>
<dbReference type="AlphaFoldDB" id="A0A5P2ARC0"/>
<evidence type="ECO:0000256" key="2">
    <source>
        <dbReference type="SAM" id="Phobius"/>
    </source>
</evidence>
<dbReference type="Proteomes" id="UP000324106">
    <property type="component" value="Chromosome"/>
</dbReference>
<dbReference type="OrthoDB" id="4153464at2"/>
<dbReference type="RefSeq" id="WP_150267523.1">
    <property type="nucleotide sequence ID" value="NZ_CP029194.1"/>
</dbReference>
<evidence type="ECO:0000313" key="3">
    <source>
        <dbReference type="EMBL" id="QES20665.1"/>
    </source>
</evidence>
<feature type="region of interest" description="Disordered" evidence="1">
    <location>
        <begin position="1"/>
        <end position="21"/>
    </location>
</feature>
<sequence length="234" mass="24539">MDGQRRDSHVETHGSHSVSADTIGSGATFNLHQASRRRLLEVLPLLLAVAVAVYAALAWPGGPHSQYVLFYASLGTGFAFSVAYAVQGKGWPLLALALACSLLGLGLFGSAARNSDVPVAIDVRGGQPLQGSAVGRLTLVMPAPADGDARDRLRLALTVSDDDPSTPTCVHKTTATLTATTRGVTPASRRVPADSVVDFDLGGHRGEVTLAFVLHTEPNCVMRLAKARGTLHNR</sequence>
<keyword evidence="2" id="KW-0472">Membrane</keyword>
<feature type="transmembrane region" description="Helical" evidence="2">
    <location>
        <begin position="68"/>
        <end position="86"/>
    </location>
</feature>
<evidence type="ECO:0000313" key="4">
    <source>
        <dbReference type="Proteomes" id="UP000324106"/>
    </source>
</evidence>
<evidence type="ECO:0000256" key="1">
    <source>
        <dbReference type="SAM" id="MobiDB-lite"/>
    </source>
</evidence>
<reference evidence="3 4" key="1">
    <citation type="submission" date="2018-05" db="EMBL/GenBank/DDBJ databases">
        <title>Streptomyces venezuelae.</title>
        <authorList>
            <person name="Kim W."/>
            <person name="Lee N."/>
            <person name="Cho B.-K."/>
        </authorList>
    </citation>
    <scope>NUCLEOTIDE SEQUENCE [LARGE SCALE GENOMIC DNA]</scope>
    <source>
        <strain evidence="3 4">ATCC 15068</strain>
    </source>
</reference>
<feature type="compositionally biased region" description="Basic and acidic residues" evidence="1">
    <location>
        <begin position="1"/>
        <end position="14"/>
    </location>
</feature>
<feature type="transmembrane region" description="Helical" evidence="2">
    <location>
        <begin position="42"/>
        <end position="62"/>
    </location>
</feature>
<feature type="transmembrane region" description="Helical" evidence="2">
    <location>
        <begin position="93"/>
        <end position="112"/>
    </location>
</feature>
<protein>
    <submittedName>
        <fullName evidence="3">Uncharacterized protein</fullName>
    </submittedName>
</protein>
<name>A0A5P2ARC0_STRVZ</name>
<keyword evidence="2" id="KW-0812">Transmembrane</keyword>
<keyword evidence="2" id="KW-1133">Transmembrane helix</keyword>
<gene>
    <name evidence="3" type="ORF">DEJ46_17340</name>
</gene>
<accession>A0A5P2ARC0</accession>
<dbReference type="EMBL" id="CP029194">
    <property type="protein sequence ID" value="QES20665.1"/>
    <property type="molecule type" value="Genomic_DNA"/>
</dbReference>